<comment type="similarity">
    <text evidence="2 4">Belongs to the AB hydrolase superfamily. Lipase family.</text>
</comment>
<dbReference type="InterPro" id="IPR000734">
    <property type="entry name" value="TAG_lipase"/>
</dbReference>
<keyword evidence="7" id="KW-1185">Reference proteome</keyword>
<name>A0ABM1MUT5_NICVS</name>
<dbReference type="InterPro" id="IPR013818">
    <property type="entry name" value="Lipase"/>
</dbReference>
<dbReference type="InterPro" id="IPR029058">
    <property type="entry name" value="AB_hydrolase_fold"/>
</dbReference>
<protein>
    <submittedName>
        <fullName evidence="8">Pancreatic triacylglycerol lipase-like</fullName>
    </submittedName>
</protein>
<evidence type="ECO:0000256" key="1">
    <source>
        <dbReference type="ARBA" id="ARBA00004613"/>
    </source>
</evidence>
<keyword evidence="5" id="KW-0732">Signal</keyword>
<evidence type="ECO:0000256" key="3">
    <source>
        <dbReference type="ARBA" id="ARBA00022525"/>
    </source>
</evidence>
<dbReference type="Proteomes" id="UP000695000">
    <property type="component" value="Unplaced"/>
</dbReference>
<organism evidence="7 8">
    <name type="scientific">Nicrophorus vespilloides</name>
    <name type="common">Boreal carrion beetle</name>
    <dbReference type="NCBI Taxonomy" id="110193"/>
    <lineage>
        <taxon>Eukaryota</taxon>
        <taxon>Metazoa</taxon>
        <taxon>Ecdysozoa</taxon>
        <taxon>Arthropoda</taxon>
        <taxon>Hexapoda</taxon>
        <taxon>Insecta</taxon>
        <taxon>Pterygota</taxon>
        <taxon>Neoptera</taxon>
        <taxon>Endopterygota</taxon>
        <taxon>Coleoptera</taxon>
        <taxon>Polyphaga</taxon>
        <taxon>Staphyliniformia</taxon>
        <taxon>Silphidae</taxon>
        <taxon>Nicrophorinae</taxon>
        <taxon>Nicrophorus</taxon>
    </lineage>
</organism>
<evidence type="ECO:0000259" key="6">
    <source>
        <dbReference type="Pfam" id="PF00151"/>
    </source>
</evidence>
<comment type="subcellular location">
    <subcellularLocation>
        <location evidence="1">Secreted</location>
    </subcellularLocation>
</comment>
<evidence type="ECO:0000256" key="2">
    <source>
        <dbReference type="ARBA" id="ARBA00010701"/>
    </source>
</evidence>
<dbReference type="PANTHER" id="PTHR11610:SF173">
    <property type="entry name" value="LIPASE DOMAIN-CONTAINING PROTEIN-RELATED"/>
    <property type="match status" value="1"/>
</dbReference>
<gene>
    <name evidence="8" type="primary">LOC108563985</name>
</gene>
<dbReference type="Pfam" id="PF00151">
    <property type="entry name" value="Lipase"/>
    <property type="match status" value="1"/>
</dbReference>
<feature type="signal peptide" evidence="5">
    <location>
        <begin position="1"/>
        <end position="16"/>
    </location>
</feature>
<evidence type="ECO:0000313" key="7">
    <source>
        <dbReference type="Proteomes" id="UP000695000"/>
    </source>
</evidence>
<dbReference type="SUPFAM" id="SSF53474">
    <property type="entry name" value="alpha/beta-Hydrolases"/>
    <property type="match status" value="1"/>
</dbReference>
<accession>A0ABM1MUT5</accession>
<dbReference type="GeneID" id="108563985"/>
<evidence type="ECO:0000256" key="5">
    <source>
        <dbReference type="SAM" id="SignalP"/>
    </source>
</evidence>
<dbReference type="PRINTS" id="PR00821">
    <property type="entry name" value="TAGLIPASE"/>
</dbReference>
<dbReference type="Gene3D" id="3.40.50.1820">
    <property type="entry name" value="alpha/beta hydrolase"/>
    <property type="match status" value="1"/>
</dbReference>
<dbReference type="PANTHER" id="PTHR11610">
    <property type="entry name" value="LIPASE"/>
    <property type="match status" value="1"/>
</dbReference>
<feature type="chain" id="PRO_5045275025" evidence="5">
    <location>
        <begin position="17"/>
        <end position="373"/>
    </location>
</feature>
<dbReference type="RefSeq" id="XP_017778335.1">
    <property type="nucleotide sequence ID" value="XM_017922846.1"/>
</dbReference>
<evidence type="ECO:0000256" key="4">
    <source>
        <dbReference type="RuleBase" id="RU004262"/>
    </source>
</evidence>
<evidence type="ECO:0000313" key="8">
    <source>
        <dbReference type="RefSeq" id="XP_017778335.1"/>
    </source>
</evidence>
<proteinExistence type="inferred from homology"/>
<keyword evidence="3" id="KW-0964">Secreted</keyword>
<feature type="domain" description="Lipase" evidence="6">
    <location>
        <begin position="59"/>
        <end position="348"/>
    </location>
</feature>
<reference evidence="8" key="1">
    <citation type="submission" date="2025-08" db="UniProtKB">
        <authorList>
            <consortium name="RefSeq"/>
        </authorList>
    </citation>
    <scope>IDENTIFICATION</scope>
    <source>
        <tissue evidence="8">Whole Larva</tissue>
    </source>
</reference>
<sequence length="373" mass="41640">MNLLIGILMVVACACAQSFFSRNRFRRFPGDTRAAPRISLKQRFTNRIMQHRQRNTARVCYDTVGCFEVPHSRSPLQKTPEAPETLDTKFFLFRRNINFSEPEVIYYEDGGKSLSASKFNFEQPLRIFIHGYMSKWNERGAFVFADSFLKMNDSNFIVMDWSKGARGPQYTTAAANTELAGRQLGILLMAMINNGLSSKKIHLIGFSLGAHVAGCASELLKSNGKMLGRITGLDAAGPLFRHNHLKERSKKLDISDADFVDVLHTDSSPVFVDGFGLWEPIGHVDYFANGGQEQPGCTDRHPSVVVTTFERTLSRDTACSHIRAVHLFLEYLQNKLSGNGCEFTAFKCPGGLPSLSTVNASRNLGIGKQINWL</sequence>